<dbReference type="EMBL" id="CAJVQC010066364">
    <property type="protein sequence ID" value="CAG8806353.1"/>
    <property type="molecule type" value="Genomic_DNA"/>
</dbReference>
<gene>
    <name evidence="1" type="ORF">RPERSI_LOCUS22137</name>
</gene>
<evidence type="ECO:0000313" key="2">
    <source>
        <dbReference type="Proteomes" id="UP000789920"/>
    </source>
</evidence>
<comment type="caution">
    <text evidence="1">The sequence shown here is derived from an EMBL/GenBank/DDBJ whole genome shotgun (WGS) entry which is preliminary data.</text>
</comment>
<name>A0ACA9RQS3_9GLOM</name>
<organism evidence="1 2">
    <name type="scientific">Racocetra persica</name>
    <dbReference type="NCBI Taxonomy" id="160502"/>
    <lineage>
        <taxon>Eukaryota</taxon>
        <taxon>Fungi</taxon>
        <taxon>Fungi incertae sedis</taxon>
        <taxon>Mucoromycota</taxon>
        <taxon>Glomeromycotina</taxon>
        <taxon>Glomeromycetes</taxon>
        <taxon>Diversisporales</taxon>
        <taxon>Gigasporaceae</taxon>
        <taxon>Racocetra</taxon>
    </lineage>
</organism>
<proteinExistence type="predicted"/>
<evidence type="ECO:0000313" key="1">
    <source>
        <dbReference type="EMBL" id="CAG8806353.1"/>
    </source>
</evidence>
<keyword evidence="2" id="KW-1185">Reference proteome</keyword>
<reference evidence="1" key="1">
    <citation type="submission" date="2021-06" db="EMBL/GenBank/DDBJ databases">
        <authorList>
            <person name="Kallberg Y."/>
            <person name="Tangrot J."/>
            <person name="Rosling A."/>
        </authorList>
    </citation>
    <scope>NUCLEOTIDE SEQUENCE</scope>
    <source>
        <strain evidence="1">MA461A</strain>
    </source>
</reference>
<accession>A0ACA9RQS3</accession>
<feature type="non-terminal residue" evidence="1">
    <location>
        <position position="1"/>
    </location>
</feature>
<dbReference type="Proteomes" id="UP000789920">
    <property type="component" value="Unassembled WGS sequence"/>
</dbReference>
<protein>
    <submittedName>
        <fullName evidence="1">1055_t:CDS:1</fullName>
    </submittedName>
</protein>
<feature type="non-terminal residue" evidence="1">
    <location>
        <position position="53"/>
    </location>
</feature>
<sequence>IVDVSEIINSQSLDSPQKVFLKRFYSQDLSEEFNLITFEKRDIILVTSKFQIV</sequence>